<dbReference type="InterPro" id="IPR050727">
    <property type="entry name" value="GH43_arabinanases"/>
</dbReference>
<reference evidence="1 2" key="1">
    <citation type="submission" date="2019-11" db="EMBL/GenBank/DDBJ databases">
        <authorList>
            <person name="Zheng R.K."/>
            <person name="Sun C.M."/>
        </authorList>
    </citation>
    <scope>NUCLEOTIDE SEQUENCE [LARGE SCALE GENOMIC DNA]</scope>
    <source>
        <strain evidence="1 2">WC007</strain>
    </source>
</reference>
<dbReference type="EMBL" id="CP046401">
    <property type="protein sequence ID" value="QGY42211.1"/>
    <property type="molecule type" value="Genomic_DNA"/>
</dbReference>
<accession>A0A6I6JIW2</accession>
<dbReference type="KEGG" id="mcos:GM418_00630"/>
<evidence type="ECO:0008006" key="3">
    <source>
        <dbReference type="Google" id="ProtNLM"/>
    </source>
</evidence>
<dbReference type="AlphaFoldDB" id="A0A6I6JIW2"/>
<dbReference type="PROSITE" id="PS51257">
    <property type="entry name" value="PROKAR_LIPOPROTEIN"/>
    <property type="match status" value="1"/>
</dbReference>
<organism evidence="1 2">
    <name type="scientific">Maribellus comscasis</name>
    <dbReference type="NCBI Taxonomy" id="2681766"/>
    <lineage>
        <taxon>Bacteria</taxon>
        <taxon>Pseudomonadati</taxon>
        <taxon>Bacteroidota</taxon>
        <taxon>Bacteroidia</taxon>
        <taxon>Marinilabiliales</taxon>
        <taxon>Prolixibacteraceae</taxon>
        <taxon>Maribellus</taxon>
    </lineage>
</organism>
<dbReference type="PANTHER" id="PTHR43301:SF3">
    <property type="entry name" value="ARABINAN ENDO-1,5-ALPHA-L-ARABINOSIDASE A-RELATED"/>
    <property type="match status" value="1"/>
</dbReference>
<dbReference type="InterPro" id="IPR023296">
    <property type="entry name" value="Glyco_hydro_beta-prop_sf"/>
</dbReference>
<dbReference type="PANTHER" id="PTHR43301">
    <property type="entry name" value="ARABINAN ENDO-1,5-ALPHA-L-ARABINOSIDASE"/>
    <property type="match status" value="1"/>
</dbReference>
<dbReference type="Proteomes" id="UP000428260">
    <property type="component" value="Chromosome"/>
</dbReference>
<evidence type="ECO:0000313" key="2">
    <source>
        <dbReference type="Proteomes" id="UP000428260"/>
    </source>
</evidence>
<dbReference type="SUPFAM" id="SSF75005">
    <property type="entry name" value="Arabinanase/levansucrase/invertase"/>
    <property type="match status" value="2"/>
</dbReference>
<sequence length="328" mass="36750">MMKIFFLLIGIGGIFLISCSDKKEKDFKYKPVIVGDWWEITGNPDLGEYTSENQEPVDFGVWQAEDGTWQLWSCIRKTNCGGRTRLFYGWEGKSLTDTMWTSLGIVMEADTTVGEQKGGLQAPHVIQKDGMYYMLYGGWAQICLAKSSDGKTFERVINDSGTTEIFSGPFINTRDAMTVKISDKYYCYYTGHLLDAKPDEISAAIFCRTSADLISWSEPTMVSAGGSVKDMDSWGGGDAECPFVVPIDDKFVLFRNVEYGRNNLNVQYCSENPLEFGIDTDSLMLGRLPIAAPEIVKLGDDYFIFALKETLDGIRAARLEFKMISSEQ</sequence>
<dbReference type="RefSeq" id="WP_158862163.1">
    <property type="nucleotide sequence ID" value="NZ_CP046401.1"/>
</dbReference>
<gene>
    <name evidence="1" type="ORF">GM418_00630</name>
</gene>
<evidence type="ECO:0000313" key="1">
    <source>
        <dbReference type="EMBL" id="QGY42211.1"/>
    </source>
</evidence>
<protein>
    <recommendedName>
        <fullName evidence="3">Glycosyl hydrolase family 32 N-terminal domain-containing protein</fullName>
    </recommendedName>
</protein>
<dbReference type="Gene3D" id="2.115.10.20">
    <property type="entry name" value="Glycosyl hydrolase domain, family 43"/>
    <property type="match status" value="2"/>
</dbReference>
<keyword evidence="2" id="KW-1185">Reference proteome</keyword>
<name>A0A6I6JIW2_9BACT</name>
<proteinExistence type="predicted"/>